<keyword evidence="2" id="KW-0472">Membrane</keyword>
<dbReference type="SUPFAM" id="SSF103473">
    <property type="entry name" value="MFS general substrate transporter"/>
    <property type="match status" value="1"/>
</dbReference>
<keyword evidence="2" id="KW-0812">Transmembrane</keyword>
<sequence>MKCLQIIPSRLSSSSKEQQQQQQQQRDGKILSDSDTKQRKPGGWKAMPFILGNETFERMASFGLLANFMVYLTRELHMDQVSAATILNLWFGVSNFAPLLGAFISDSYVGRFRTIAFGSFALFLVCPPSFINYLL</sequence>
<evidence type="ECO:0000313" key="3">
    <source>
        <dbReference type="EMBL" id="KAK7841555.1"/>
    </source>
</evidence>
<protein>
    <recommendedName>
        <fullName evidence="5">Nitrate transporter</fullName>
    </recommendedName>
</protein>
<evidence type="ECO:0000256" key="2">
    <source>
        <dbReference type="SAM" id="Phobius"/>
    </source>
</evidence>
<gene>
    <name evidence="3" type="primary">NPF2.14</name>
    <name evidence="3" type="ORF">CFP56_015335</name>
</gene>
<dbReference type="Gene3D" id="1.20.1250.20">
    <property type="entry name" value="MFS general substrate transporter like domains"/>
    <property type="match status" value="1"/>
</dbReference>
<dbReference type="EMBL" id="PKMF04000239">
    <property type="protein sequence ID" value="KAK7841555.1"/>
    <property type="molecule type" value="Genomic_DNA"/>
</dbReference>
<keyword evidence="4" id="KW-1185">Reference proteome</keyword>
<accession>A0AAW0KRF0</accession>
<comment type="caution">
    <text evidence="3">The sequence shown here is derived from an EMBL/GenBank/DDBJ whole genome shotgun (WGS) entry which is preliminary data.</text>
</comment>
<dbReference type="Proteomes" id="UP000237347">
    <property type="component" value="Unassembled WGS sequence"/>
</dbReference>
<organism evidence="3 4">
    <name type="scientific">Quercus suber</name>
    <name type="common">Cork oak</name>
    <dbReference type="NCBI Taxonomy" id="58331"/>
    <lineage>
        <taxon>Eukaryota</taxon>
        <taxon>Viridiplantae</taxon>
        <taxon>Streptophyta</taxon>
        <taxon>Embryophyta</taxon>
        <taxon>Tracheophyta</taxon>
        <taxon>Spermatophyta</taxon>
        <taxon>Magnoliopsida</taxon>
        <taxon>eudicotyledons</taxon>
        <taxon>Gunneridae</taxon>
        <taxon>Pentapetalae</taxon>
        <taxon>rosids</taxon>
        <taxon>fabids</taxon>
        <taxon>Fagales</taxon>
        <taxon>Fagaceae</taxon>
        <taxon>Quercus</taxon>
    </lineage>
</organism>
<feature type="transmembrane region" description="Helical" evidence="2">
    <location>
        <begin position="84"/>
        <end position="103"/>
    </location>
</feature>
<dbReference type="PANTHER" id="PTHR11654">
    <property type="entry name" value="OLIGOPEPTIDE TRANSPORTER-RELATED"/>
    <property type="match status" value="1"/>
</dbReference>
<dbReference type="InterPro" id="IPR036259">
    <property type="entry name" value="MFS_trans_sf"/>
</dbReference>
<keyword evidence="2" id="KW-1133">Transmembrane helix</keyword>
<evidence type="ECO:0008006" key="5">
    <source>
        <dbReference type="Google" id="ProtNLM"/>
    </source>
</evidence>
<proteinExistence type="predicted"/>
<feature type="region of interest" description="Disordered" evidence="1">
    <location>
        <begin position="10"/>
        <end position="41"/>
    </location>
</feature>
<name>A0AAW0KRF0_QUESU</name>
<dbReference type="AlphaFoldDB" id="A0AAW0KRF0"/>
<evidence type="ECO:0000313" key="4">
    <source>
        <dbReference type="Proteomes" id="UP000237347"/>
    </source>
</evidence>
<feature type="transmembrane region" description="Helical" evidence="2">
    <location>
        <begin position="115"/>
        <end position="134"/>
    </location>
</feature>
<feature type="compositionally biased region" description="Basic and acidic residues" evidence="1">
    <location>
        <begin position="26"/>
        <end position="38"/>
    </location>
</feature>
<evidence type="ECO:0000256" key="1">
    <source>
        <dbReference type="SAM" id="MobiDB-lite"/>
    </source>
</evidence>
<reference evidence="3 4" key="1">
    <citation type="journal article" date="2018" name="Sci. Data">
        <title>The draft genome sequence of cork oak.</title>
        <authorList>
            <person name="Ramos A.M."/>
            <person name="Usie A."/>
            <person name="Barbosa P."/>
            <person name="Barros P.M."/>
            <person name="Capote T."/>
            <person name="Chaves I."/>
            <person name="Simoes F."/>
            <person name="Abreu I."/>
            <person name="Carrasquinho I."/>
            <person name="Faro C."/>
            <person name="Guimaraes J.B."/>
            <person name="Mendonca D."/>
            <person name="Nobrega F."/>
            <person name="Rodrigues L."/>
            <person name="Saibo N.J.M."/>
            <person name="Varela M.C."/>
            <person name="Egas C."/>
            <person name="Matos J."/>
            <person name="Miguel C.M."/>
            <person name="Oliveira M.M."/>
            <person name="Ricardo C.P."/>
            <person name="Goncalves S."/>
        </authorList>
    </citation>
    <scope>NUCLEOTIDE SEQUENCE [LARGE SCALE GENOMIC DNA]</scope>
    <source>
        <strain evidence="4">cv. HL8</strain>
    </source>
</reference>